<feature type="transmembrane region" description="Helical" evidence="6">
    <location>
        <begin position="239"/>
        <end position="262"/>
    </location>
</feature>
<dbReference type="Proteomes" id="UP000199648">
    <property type="component" value="Unassembled WGS sequence"/>
</dbReference>
<evidence type="ECO:0000313" key="9">
    <source>
        <dbReference type="Proteomes" id="UP000199648"/>
    </source>
</evidence>
<evidence type="ECO:0000256" key="3">
    <source>
        <dbReference type="ARBA" id="ARBA00022692"/>
    </source>
</evidence>
<evidence type="ECO:0000313" key="8">
    <source>
        <dbReference type="EMBL" id="SCZ62897.1"/>
    </source>
</evidence>
<gene>
    <name evidence="8" type="ORF">SAMN03097708_02379</name>
</gene>
<comment type="subcellular location">
    <subcellularLocation>
        <location evidence="1">Membrane</location>
        <topology evidence="1">Multi-pass membrane protein</topology>
    </subcellularLocation>
</comment>
<evidence type="ECO:0000256" key="6">
    <source>
        <dbReference type="SAM" id="Phobius"/>
    </source>
</evidence>
<feature type="domain" description="EamA" evidence="7">
    <location>
        <begin position="207"/>
        <end position="316"/>
    </location>
</feature>
<dbReference type="InterPro" id="IPR000620">
    <property type="entry name" value="EamA_dom"/>
</dbReference>
<feature type="domain" description="EamA" evidence="7">
    <location>
        <begin position="36"/>
        <end position="164"/>
    </location>
</feature>
<reference evidence="8 9" key="1">
    <citation type="submission" date="2016-10" db="EMBL/GenBank/DDBJ databases">
        <authorList>
            <person name="de Groot N.N."/>
        </authorList>
    </citation>
    <scope>NUCLEOTIDE SEQUENCE [LARGE SCALE GENOMIC DNA]</scope>
    <source>
        <strain evidence="8 9">HLD2</strain>
    </source>
</reference>
<feature type="transmembrane region" description="Helical" evidence="6">
    <location>
        <begin position="298"/>
        <end position="318"/>
    </location>
</feature>
<evidence type="ECO:0000256" key="2">
    <source>
        <dbReference type="ARBA" id="ARBA00007362"/>
    </source>
</evidence>
<dbReference type="InterPro" id="IPR050638">
    <property type="entry name" value="AA-Vitamin_Transporters"/>
</dbReference>
<feature type="transmembrane region" description="Helical" evidence="6">
    <location>
        <begin position="121"/>
        <end position="141"/>
    </location>
</feature>
<dbReference type="PANTHER" id="PTHR32322">
    <property type="entry name" value="INNER MEMBRANE TRANSPORTER"/>
    <property type="match status" value="1"/>
</dbReference>
<dbReference type="PANTHER" id="PTHR32322:SF2">
    <property type="entry name" value="EAMA DOMAIN-CONTAINING PROTEIN"/>
    <property type="match status" value="1"/>
</dbReference>
<feature type="transmembrane region" description="Helical" evidence="6">
    <location>
        <begin position="91"/>
        <end position="115"/>
    </location>
</feature>
<accession>A0A1G5QMD4</accession>
<feature type="transmembrane region" description="Helical" evidence="6">
    <location>
        <begin position="274"/>
        <end position="292"/>
    </location>
</feature>
<evidence type="ECO:0000259" key="7">
    <source>
        <dbReference type="Pfam" id="PF00892"/>
    </source>
</evidence>
<dbReference type="GO" id="GO:0016020">
    <property type="term" value="C:membrane"/>
    <property type="evidence" value="ECO:0007669"/>
    <property type="project" value="UniProtKB-SubCell"/>
</dbReference>
<feature type="transmembrane region" description="Helical" evidence="6">
    <location>
        <begin position="61"/>
        <end position="79"/>
    </location>
</feature>
<keyword evidence="9" id="KW-1185">Reference proteome</keyword>
<dbReference type="AlphaFoldDB" id="A0A1G5QMD4"/>
<feature type="transmembrane region" description="Helical" evidence="6">
    <location>
        <begin position="174"/>
        <end position="194"/>
    </location>
</feature>
<keyword evidence="5 6" id="KW-0472">Membrane</keyword>
<keyword evidence="3 6" id="KW-0812">Transmembrane</keyword>
<dbReference type="EMBL" id="FMWD01000007">
    <property type="protein sequence ID" value="SCZ62897.1"/>
    <property type="molecule type" value="Genomic_DNA"/>
</dbReference>
<dbReference type="SUPFAM" id="SSF103481">
    <property type="entry name" value="Multidrug resistance efflux transporter EmrE"/>
    <property type="match status" value="2"/>
</dbReference>
<protein>
    <submittedName>
        <fullName evidence="8">Uncharacterized membrane protein</fullName>
    </submittedName>
</protein>
<proteinExistence type="inferred from homology"/>
<feature type="transmembrane region" description="Helical" evidence="6">
    <location>
        <begin position="148"/>
        <end position="168"/>
    </location>
</feature>
<feature type="transmembrane region" description="Helical" evidence="6">
    <location>
        <begin position="214"/>
        <end position="233"/>
    </location>
</feature>
<sequence>MFILSVRARAGIIIRLQLSFTHFMKQIVLRLFGLELLFVLLWNSGFIAAEYGLPFASPWSLLFWRYLILTILLGVWLGLQGRLIWPGGRTVGHTALVGVLAHGVWLGCVLIALYLGLPAGIVALITALQPLLTGALSGPILGERTDAWQWLGLILGFCGVLIAVVARISQDTTVVIWAYLIPFGSVVGITAASLLQRHRQKHGPATRLPDDTALFYQSAATGLALLLPAWLIEGFATDWALPFIATLSWLILVVSLGAYWSMWRLLVRHDATRVASLFYLSPPVTMLMAWAAFGDRLILTDVLGLAVAGLGVVLVYRLGFRRPVIRMLPPR</sequence>
<evidence type="ECO:0000256" key="5">
    <source>
        <dbReference type="ARBA" id="ARBA00023136"/>
    </source>
</evidence>
<evidence type="ECO:0000256" key="1">
    <source>
        <dbReference type="ARBA" id="ARBA00004141"/>
    </source>
</evidence>
<name>A0A1G5QMD4_9GAMM</name>
<dbReference type="Pfam" id="PF00892">
    <property type="entry name" value="EamA"/>
    <property type="match status" value="2"/>
</dbReference>
<dbReference type="InterPro" id="IPR037185">
    <property type="entry name" value="EmrE-like"/>
</dbReference>
<organism evidence="8 9">
    <name type="scientific">Thiohalomonas denitrificans</name>
    <dbReference type="NCBI Taxonomy" id="415747"/>
    <lineage>
        <taxon>Bacteria</taxon>
        <taxon>Pseudomonadati</taxon>
        <taxon>Pseudomonadota</taxon>
        <taxon>Gammaproteobacteria</taxon>
        <taxon>Thiohalomonadales</taxon>
        <taxon>Thiohalomonadaceae</taxon>
        <taxon>Thiohalomonas</taxon>
    </lineage>
</organism>
<evidence type="ECO:0000256" key="4">
    <source>
        <dbReference type="ARBA" id="ARBA00022989"/>
    </source>
</evidence>
<keyword evidence="4 6" id="KW-1133">Transmembrane helix</keyword>
<feature type="transmembrane region" description="Helical" evidence="6">
    <location>
        <begin position="27"/>
        <end position="49"/>
    </location>
</feature>
<comment type="similarity">
    <text evidence="2">Belongs to the EamA transporter family.</text>
</comment>